<dbReference type="Proteomes" id="UP000288859">
    <property type="component" value="Unassembled WGS sequence"/>
</dbReference>
<evidence type="ECO:0000313" key="10">
    <source>
        <dbReference type="EMBL" id="RVX67739.1"/>
    </source>
</evidence>
<dbReference type="PRINTS" id="PR00420">
    <property type="entry name" value="RNGMNOXGNASE"/>
</dbReference>
<proteinExistence type="inferred from homology"/>
<keyword evidence="2" id="KW-0285">Flavoprotein</keyword>
<dbReference type="SUPFAM" id="SSF51905">
    <property type="entry name" value="FAD/NAD(P)-binding domain"/>
    <property type="match status" value="1"/>
</dbReference>
<feature type="region of interest" description="Disordered" evidence="7">
    <location>
        <begin position="525"/>
        <end position="553"/>
    </location>
</feature>
<comment type="caution">
    <text evidence="10">The sequence shown here is derived from an EMBL/GenBank/DDBJ whole genome shotgun (WGS) entry which is preliminary data.</text>
</comment>
<dbReference type="Pfam" id="PF01494">
    <property type="entry name" value="FAD_binding_3"/>
    <property type="match status" value="2"/>
</dbReference>
<feature type="domain" description="FAD-binding" evidence="8">
    <location>
        <begin position="9"/>
        <end position="180"/>
    </location>
</feature>
<feature type="domain" description="FAD-binding" evidence="8">
    <location>
        <begin position="307"/>
        <end position="377"/>
    </location>
</feature>
<dbReference type="GO" id="GO:0008270">
    <property type="term" value="F:zinc ion binding"/>
    <property type="evidence" value="ECO:0007669"/>
    <property type="project" value="InterPro"/>
</dbReference>
<evidence type="ECO:0000259" key="9">
    <source>
        <dbReference type="Pfam" id="PF04082"/>
    </source>
</evidence>
<evidence type="ECO:0000256" key="6">
    <source>
        <dbReference type="ARBA" id="ARBA00023242"/>
    </source>
</evidence>
<dbReference type="EMBL" id="NAJM01000045">
    <property type="protein sequence ID" value="RVX67739.1"/>
    <property type="molecule type" value="Genomic_DNA"/>
</dbReference>
<protein>
    <recommendedName>
        <fullName evidence="12">FAD-binding domain-containing protein</fullName>
    </recommendedName>
</protein>
<organism evidence="10 11">
    <name type="scientific">Exophiala mesophila</name>
    <name type="common">Black yeast-like fungus</name>
    <dbReference type="NCBI Taxonomy" id="212818"/>
    <lineage>
        <taxon>Eukaryota</taxon>
        <taxon>Fungi</taxon>
        <taxon>Dikarya</taxon>
        <taxon>Ascomycota</taxon>
        <taxon>Pezizomycotina</taxon>
        <taxon>Eurotiomycetes</taxon>
        <taxon>Chaetothyriomycetidae</taxon>
        <taxon>Chaetothyriales</taxon>
        <taxon>Herpotrichiellaceae</taxon>
        <taxon>Exophiala</taxon>
    </lineage>
</organism>
<dbReference type="VEuPathDB" id="FungiDB:PV10_04681"/>
<dbReference type="Pfam" id="PF04082">
    <property type="entry name" value="Fungal_trans"/>
    <property type="match status" value="1"/>
</dbReference>
<dbReference type="GO" id="GO:0003677">
    <property type="term" value="F:DNA binding"/>
    <property type="evidence" value="ECO:0007669"/>
    <property type="project" value="InterPro"/>
</dbReference>
<dbReference type="AlphaFoldDB" id="A0A438MVE9"/>
<accession>A0A438MVE9</accession>
<dbReference type="OrthoDB" id="1878542at2759"/>
<dbReference type="GO" id="GO:0006351">
    <property type="term" value="P:DNA-templated transcription"/>
    <property type="evidence" value="ECO:0007669"/>
    <property type="project" value="InterPro"/>
</dbReference>
<name>A0A438MVE9_EXOME</name>
<evidence type="ECO:0000256" key="3">
    <source>
        <dbReference type="ARBA" id="ARBA00022827"/>
    </source>
</evidence>
<evidence type="ECO:0000256" key="2">
    <source>
        <dbReference type="ARBA" id="ARBA00022630"/>
    </source>
</evidence>
<feature type="domain" description="Xylanolytic transcriptional activator regulatory" evidence="9">
    <location>
        <begin position="660"/>
        <end position="887"/>
    </location>
</feature>
<dbReference type="PANTHER" id="PTHR13789:SF147">
    <property type="entry name" value="PUTATIVE (AFU_ORTHOLOGUE AFUA_2G01950)-RELATED"/>
    <property type="match status" value="1"/>
</dbReference>
<dbReference type="GO" id="GO:0004497">
    <property type="term" value="F:monooxygenase activity"/>
    <property type="evidence" value="ECO:0007669"/>
    <property type="project" value="UniProtKB-KW"/>
</dbReference>
<dbReference type="FunFam" id="3.50.50.60:FF:000115">
    <property type="entry name" value="Salicylate hydroxylase, putative"/>
    <property type="match status" value="1"/>
</dbReference>
<evidence type="ECO:0008006" key="12">
    <source>
        <dbReference type="Google" id="ProtNLM"/>
    </source>
</evidence>
<reference evidence="10 11" key="1">
    <citation type="submission" date="2017-03" db="EMBL/GenBank/DDBJ databases">
        <title>Genomes of endolithic fungi from Antarctica.</title>
        <authorList>
            <person name="Coleine C."/>
            <person name="Masonjones S."/>
            <person name="Stajich J.E."/>
        </authorList>
    </citation>
    <scope>NUCLEOTIDE SEQUENCE [LARGE SCALE GENOMIC DNA]</scope>
    <source>
        <strain evidence="10 11">CCFEE 6314</strain>
    </source>
</reference>
<evidence type="ECO:0000256" key="7">
    <source>
        <dbReference type="SAM" id="MobiDB-lite"/>
    </source>
</evidence>
<evidence type="ECO:0000259" key="8">
    <source>
        <dbReference type="Pfam" id="PF01494"/>
    </source>
</evidence>
<evidence type="ECO:0000313" key="11">
    <source>
        <dbReference type="Proteomes" id="UP000288859"/>
    </source>
</evidence>
<keyword evidence="5" id="KW-0503">Monooxygenase</keyword>
<dbReference type="InterPro" id="IPR050493">
    <property type="entry name" value="FAD-dep_Monooxygenase_BioMet"/>
</dbReference>
<dbReference type="SUPFAM" id="SSF54373">
    <property type="entry name" value="FAD-linked reductases, C-terminal domain"/>
    <property type="match status" value="1"/>
</dbReference>
<evidence type="ECO:0000256" key="4">
    <source>
        <dbReference type="ARBA" id="ARBA00023002"/>
    </source>
</evidence>
<evidence type="ECO:0000256" key="5">
    <source>
        <dbReference type="ARBA" id="ARBA00023033"/>
    </source>
</evidence>
<feature type="compositionally biased region" description="Basic and acidic residues" evidence="7">
    <location>
        <begin position="468"/>
        <end position="480"/>
    </location>
</feature>
<dbReference type="InterPro" id="IPR007219">
    <property type="entry name" value="XnlR_reg_dom"/>
</dbReference>
<comment type="similarity">
    <text evidence="1">Belongs to the paxM FAD-dependent monooxygenase family.</text>
</comment>
<keyword evidence="4" id="KW-0560">Oxidoreductase</keyword>
<dbReference type="InterPro" id="IPR002938">
    <property type="entry name" value="FAD-bd"/>
</dbReference>
<keyword evidence="6" id="KW-0539">Nucleus</keyword>
<dbReference type="VEuPathDB" id="FungiDB:PV10_00778"/>
<dbReference type="InterPro" id="IPR036188">
    <property type="entry name" value="FAD/NAD-bd_sf"/>
</dbReference>
<evidence type="ECO:0000256" key="1">
    <source>
        <dbReference type="ARBA" id="ARBA00007992"/>
    </source>
</evidence>
<dbReference type="CDD" id="cd12148">
    <property type="entry name" value="fungal_TF_MHR"/>
    <property type="match status" value="1"/>
</dbReference>
<sequence>MHPDIKTLKICIIGAGMGGLTSALALARAGFSDITVFEFASNLGFVGAGIQMAPNMARILDRLGVWEAIAREGVVLNETSIRQGSSDSELGHVDLKFVKDTYGYPHMVGHRSTLAGELYNGCKRESENIKFVFAADCQKFKFGSRPSFTVMPRKGGEPYEVECDILLGADGVKSETRVAILKELNVVANVQDTEQAAYRIMLTREQLESDPELLALIDADRVIRWIGAKRHIIAYPVSRKQIYNISTTQPDVNFAAAPSATYTTKGSKKAMLGVFDDFCPMIQKMLDLVPEGEVCEWKLRVHEPIPTWVHGSVALVGDACHPTLPHLAQGAAQAIEDAAVLGVVLSHLPAGATPSDINKALNLYERVRKERADTLVELAAANGRGLHLGEGKAKEERDKQFAALKAGKGPVPDRWADADVQRQIYGHDCVKVAEQMARWLTCDPGNGQYLEVEVPILSQDIQQGRAFEKTRKMPRQDSLARHCKLHTRSRQTTPNEFETRSPHDKTKPITPESIDEVSSHLENDQVHFKPSDDGPALTNDTSGPENNPPSIPQVTADIDFDLIWPDSENLFQTIISPDISSQWQMPLGTLPFSASPGPSEMTFGTPRSFDERPPSIGMIPSGGNTQAVHDVSRMISNLSSSVTAAAKCNSITSVFLDECLHMFFVKFIPTFPILHRATFVFRDSARTVLLNAIAIGSLYLGPKDAIAKGEALWHLAHTAIATSWQNLIVHRGQYDACEGVQLLLAAVLSQLYGALSRNRAIRNTSHSFHSLAFTWARRCGMFESEPFDSSAVPPLNASDSEKDHKWRTWVAREIQQRALLAHYMLDGLISQMSGEPTSIRHATNQLILPSTEPAFEANTADEWISCMQMSSSKDAISFRTILRQLFKPTGEVGWQSASLSAFSYRVILEALQSLISDDDVEETAVGVPTRGEVRHALNKVYDSISMNMSLTAADRLETLLRWHSICIDTIIDSSGLCRILCFDHDIDQHIWRNAQRPKSSVDLAKWATTPAARTALLHAMTIQEIVEQLPRGRAHTINMPSALFTAATIYSVFALAGQAVHKIPCTVTWQDALTDTAQSKQSSYLALSELSNDLTSSNTETDTSRYIRGDTLYGSSGTSRNIVYELNSIHKLFRCLCAQWGVAYDMESVVEKWIELCH</sequence>
<keyword evidence="3" id="KW-0274">FAD</keyword>
<dbReference type="PANTHER" id="PTHR13789">
    <property type="entry name" value="MONOOXYGENASE"/>
    <property type="match status" value="1"/>
</dbReference>
<feature type="compositionally biased region" description="Basic and acidic residues" evidence="7">
    <location>
        <begin position="497"/>
        <end position="507"/>
    </location>
</feature>
<dbReference type="GO" id="GO:0071949">
    <property type="term" value="F:FAD binding"/>
    <property type="evidence" value="ECO:0007669"/>
    <property type="project" value="InterPro"/>
</dbReference>
<feature type="region of interest" description="Disordered" evidence="7">
    <location>
        <begin position="468"/>
        <end position="511"/>
    </location>
</feature>
<dbReference type="Gene3D" id="3.50.50.60">
    <property type="entry name" value="FAD/NAD(P)-binding domain"/>
    <property type="match status" value="1"/>
</dbReference>
<gene>
    <name evidence="10" type="ORF">B0A52_07862</name>
</gene>